<evidence type="ECO:0000256" key="2">
    <source>
        <dbReference type="RuleBase" id="RU365002"/>
    </source>
</evidence>
<dbReference type="SMART" id="SM00501">
    <property type="entry name" value="BRIGHT"/>
    <property type="match status" value="1"/>
</dbReference>
<evidence type="ECO:0000256" key="3">
    <source>
        <dbReference type="SAM" id="MobiDB-lite"/>
    </source>
</evidence>
<dbReference type="InterPro" id="IPR001606">
    <property type="entry name" value="ARID_dom"/>
</dbReference>
<organism evidence="5 6">
    <name type="scientific">Rhizoctonia solani</name>
    <dbReference type="NCBI Taxonomy" id="456999"/>
    <lineage>
        <taxon>Eukaryota</taxon>
        <taxon>Fungi</taxon>
        <taxon>Dikarya</taxon>
        <taxon>Basidiomycota</taxon>
        <taxon>Agaricomycotina</taxon>
        <taxon>Agaricomycetes</taxon>
        <taxon>Cantharellales</taxon>
        <taxon>Ceratobasidiaceae</taxon>
        <taxon>Rhizoctonia</taxon>
    </lineage>
</organism>
<dbReference type="Gene3D" id="1.10.150.60">
    <property type="entry name" value="ARID DNA-binding domain"/>
    <property type="match status" value="1"/>
</dbReference>
<comment type="caution">
    <text evidence="5">The sequence shown here is derived from an EMBL/GenBank/DDBJ whole genome shotgun (WGS) entry which is preliminary data.</text>
</comment>
<dbReference type="Proteomes" id="UP000650582">
    <property type="component" value="Unassembled WGS sequence"/>
</dbReference>
<dbReference type="InterPro" id="IPR016024">
    <property type="entry name" value="ARM-type_fold"/>
</dbReference>
<evidence type="ECO:0000259" key="4">
    <source>
        <dbReference type="PROSITE" id="PS51011"/>
    </source>
</evidence>
<dbReference type="InterPro" id="IPR019438">
    <property type="entry name" value="Q_salvage"/>
</dbReference>
<feature type="region of interest" description="Disordered" evidence="3">
    <location>
        <begin position="778"/>
        <end position="865"/>
    </location>
</feature>
<evidence type="ECO:0000313" key="6">
    <source>
        <dbReference type="Proteomes" id="UP000650582"/>
    </source>
</evidence>
<feature type="compositionally biased region" description="Gly residues" evidence="3">
    <location>
        <begin position="809"/>
        <end position="827"/>
    </location>
</feature>
<comment type="similarity">
    <text evidence="2">Belongs to the QNG1 protein family.</text>
</comment>
<dbReference type="GO" id="GO:0003677">
    <property type="term" value="F:DNA binding"/>
    <property type="evidence" value="ECO:0007669"/>
    <property type="project" value="InterPro"/>
</dbReference>
<dbReference type="SUPFAM" id="SSF46774">
    <property type="entry name" value="ARID-like"/>
    <property type="match status" value="1"/>
</dbReference>
<dbReference type="EC" id="3.2.2.-" evidence="2"/>
<sequence length="1421" mass="152637">MSAPLPPSGSYISSVRESCRALRTASGISIPPNQIEALLRAPALVDTFSRLASIHGISFPLSFPSLKSELNFLATLALLNFASGYREALHKATGRGAYDNIRLLVMGMYIDSSDSLMSARGWTELSDGQIAQLLNVSIHEERAHETIPGLVVAERGGQLSELVGLITRTLKEAGEVLVKGGYSDLGAFVVEGLEVAKGSAEVLVERLVKAIPGFRDMGVVDGQPVYLFKKALFLVHAITLRFQGTSGIVVPDTSNLPVFSDNVLPSMLVHLGILDLSSGPAPLKEAFPDANNPDKITKLYEAAIPSEAKRGSPTRKSPLLDARNAYILRAAAVDACEEIVRVARQGEEEWGKNMTLPELDGWLWSVAKDRTDYRDLPRHGLADVPWLNGLDVYYYLSIDGVGAVILRPEDKRRRRPPIATMSEEMFGQTGMSSGGLNNMNNMNNMNNDLAKQMSLLTAAGRLRATSASGQQQQAMRNGMAPPVPPNVPGDKQRAQFLAMLTQVLAQRGIALPPFVSGQPNPAYSPDTGPLKNVQPASDNRLGALRLPGAVPGRTGDIDLFKLWSAVTGAGGMQRIQAGGQWDAVANHIGFQQSPQVPGQLPQLYFLVLAPLEEHMKRTAQAKQAQMLAQQQQQQQQQNLTPAQLHQQQQQGMGVTGMQNPGMVNPALGAMQNSALGGMQNSMQNNMGNPALGAMQNPALGAAGLGVASMANPALNGMQNPAAALGGMQNPAAALGGMQNPAALGGMQNPTIGGVMQNNLAGGVMQNNLTGLGAMQMTPAQMHQQQNQQPPLTPAQMHAMQNPASNGPNPGLGVGVGVGVGHGVGGPSGSTMPPPAPVPVELGGKRKSEPDEDEKRAKLKVGDPAPAAATRRTKIEYVPLRLDVETWGGRALDGMMAGIGAQGSMEKNIREIAELGTVDITSITLSLRARTPRSLGYALGILSTLSSHVQQSFPLIRCEDLLDVLVELLESAALEGDGWLGGPLGSEREVVQNRIKHEDDAPVKQEDGGAELWDEQDEEVPIRTHRELVRIAAEAGVGLRARGRGWDGGAVGSDMSVKREDDLLADDIEPDLTSNYGDVAPPGLVRSDVIITIVRLLRNFSIGPDNCQFMARDGSRVVDVLANIIGFREGKETQTDGLFAWDSGVDISISPVASPLNLSQLLRVRKDVLHIIANLGLHLRLNPSSPTPQKLFELMASFLLDPTDTRPPVQLYQHLLPNRRFSLSTEIALDALSRIAHADANRAVFQRTVSPPLLKAVFMALTKMLPSEQNDMFLLIRFESWMAYAERVSLGLYALACSLSPSTRADIRTNHRALGASVLRMMCRMAQYDPSSEKTNTPWAQRSPFVCLVRRVVEALRIIDDLEEEVQVGWPVRGGKLEGAKGSGWLSGIGSDDALMMMSIEGLDNVLFEDLEMLTRVGEVGA</sequence>
<dbReference type="PROSITE" id="PS51011">
    <property type="entry name" value="ARID"/>
    <property type="match status" value="1"/>
</dbReference>
<comment type="function">
    <text evidence="2">Catalyzes the hydrolysis of queuosine 5'-phosphate, releasing the nucleobase queuine (q). Is required for salvage of queuine from exogenous queuosine (Q) that is imported and then converted to queuosine 5'-phosphate intracellularly.</text>
</comment>
<dbReference type="Pfam" id="PF10343">
    <property type="entry name" value="Q_salvage"/>
    <property type="match status" value="1"/>
</dbReference>
<protein>
    <recommendedName>
        <fullName evidence="2">Queuosine 5'-phosphate N-glycosylase/hydrolase</fullName>
        <ecNumber evidence="2">3.2.2.-</ecNumber>
    </recommendedName>
    <alternativeName>
        <fullName evidence="2">Queuosine-nucleotide N-glycosylase/hydrolase</fullName>
    </alternativeName>
</protein>
<keyword evidence="1" id="KW-0156">Chromatin regulator</keyword>
<dbReference type="CDD" id="cd16100">
    <property type="entry name" value="ARID"/>
    <property type="match status" value="1"/>
</dbReference>
<dbReference type="PANTHER" id="PTHR21314">
    <property type="entry name" value="QUEUOSINE 5'-PHOSPHATE N-GLYCOSYLASE_HYDROLASE-RELATED"/>
    <property type="match status" value="1"/>
</dbReference>
<proteinExistence type="inferred from homology"/>
<dbReference type="GO" id="GO:0006325">
    <property type="term" value="P:chromatin organization"/>
    <property type="evidence" value="ECO:0007669"/>
    <property type="project" value="UniProtKB-KW"/>
</dbReference>
<dbReference type="PANTHER" id="PTHR21314:SF1">
    <property type="entry name" value="QUEUOSINE SALVAGE PROTEIN"/>
    <property type="match status" value="1"/>
</dbReference>
<gene>
    <name evidence="5" type="ORF">RHS04_01696</name>
</gene>
<accession>A0A8H7HE44</accession>
<feature type="compositionally biased region" description="Low complexity" evidence="3">
    <location>
        <begin position="778"/>
        <end position="795"/>
    </location>
</feature>
<dbReference type="SMART" id="SM01014">
    <property type="entry name" value="ARID"/>
    <property type="match status" value="1"/>
</dbReference>
<dbReference type="GO" id="GO:0006400">
    <property type="term" value="P:tRNA modification"/>
    <property type="evidence" value="ECO:0007669"/>
    <property type="project" value="TreeGrafter"/>
</dbReference>
<dbReference type="Pfam" id="PF01388">
    <property type="entry name" value="ARID"/>
    <property type="match status" value="1"/>
</dbReference>
<evidence type="ECO:0000256" key="1">
    <source>
        <dbReference type="ARBA" id="ARBA00022853"/>
    </source>
</evidence>
<feature type="compositionally biased region" description="Basic and acidic residues" evidence="3">
    <location>
        <begin position="842"/>
        <end position="855"/>
    </location>
</feature>
<keyword evidence="2" id="KW-0378">Hydrolase</keyword>
<dbReference type="GO" id="GO:0016787">
    <property type="term" value="F:hydrolase activity"/>
    <property type="evidence" value="ECO:0007669"/>
    <property type="project" value="UniProtKB-KW"/>
</dbReference>
<comment type="catalytic activity">
    <reaction evidence="2">
        <text>queuosine 5'-phosphate + H2O = queuine + D-ribose 5-phosphate</text>
        <dbReference type="Rhea" id="RHEA:75387"/>
        <dbReference type="ChEBI" id="CHEBI:15377"/>
        <dbReference type="ChEBI" id="CHEBI:17433"/>
        <dbReference type="ChEBI" id="CHEBI:78346"/>
        <dbReference type="ChEBI" id="CHEBI:194371"/>
    </reaction>
    <physiologicalReaction direction="left-to-right" evidence="2">
        <dbReference type="Rhea" id="RHEA:75388"/>
    </physiologicalReaction>
</comment>
<dbReference type="InterPro" id="IPR036431">
    <property type="entry name" value="ARID_dom_sf"/>
</dbReference>
<feature type="domain" description="ARID" evidence="4">
    <location>
        <begin position="490"/>
        <end position="616"/>
    </location>
</feature>
<reference evidence="5" key="1">
    <citation type="submission" date="2020-09" db="EMBL/GenBank/DDBJ databases">
        <title>Comparative genome analyses of four rice-infecting Rhizoctonia solani isolates reveal extensive enrichment of homogalacturonan modification genes.</title>
        <authorList>
            <person name="Lee D.-Y."/>
            <person name="Jeon J."/>
            <person name="Kim K.-T."/>
            <person name="Cheong K."/>
            <person name="Song H."/>
            <person name="Choi G."/>
            <person name="Ko J."/>
            <person name="Opiyo S.O."/>
            <person name="Zuo S."/>
            <person name="Madhav S."/>
            <person name="Lee Y.-H."/>
            <person name="Wang G.-L."/>
        </authorList>
    </citation>
    <scope>NUCLEOTIDE SEQUENCE</scope>
    <source>
        <strain evidence="5">AG1-IA YN-7</strain>
    </source>
</reference>
<dbReference type="SUPFAM" id="SSF48371">
    <property type="entry name" value="ARM repeat"/>
    <property type="match status" value="1"/>
</dbReference>
<dbReference type="EMBL" id="JACYCC010000033">
    <property type="protein sequence ID" value="KAF8684090.1"/>
    <property type="molecule type" value="Genomic_DNA"/>
</dbReference>
<name>A0A8H7HE44_9AGAM</name>
<evidence type="ECO:0000313" key="5">
    <source>
        <dbReference type="EMBL" id="KAF8684090.1"/>
    </source>
</evidence>